<dbReference type="InterPro" id="IPR036237">
    <property type="entry name" value="Xyl_isomerase-like_sf"/>
</dbReference>
<dbReference type="FunFam" id="3.20.20.150:FF:000007">
    <property type="entry name" value="Hydroxypyruvate isomerase"/>
    <property type="match status" value="1"/>
</dbReference>
<evidence type="ECO:0000256" key="7">
    <source>
        <dbReference type="PIRNR" id="PIRNR006241"/>
    </source>
</evidence>
<dbReference type="SUPFAM" id="SSF51658">
    <property type="entry name" value="Xylose isomerase-like"/>
    <property type="match status" value="1"/>
</dbReference>
<dbReference type="GO" id="GO:0046487">
    <property type="term" value="P:glyoxylate metabolic process"/>
    <property type="evidence" value="ECO:0007669"/>
    <property type="project" value="TreeGrafter"/>
</dbReference>
<evidence type="ECO:0000256" key="5">
    <source>
        <dbReference type="ARBA" id="ARBA00017985"/>
    </source>
</evidence>
<name>A0A9Q0RYQ0_9DIPT</name>
<dbReference type="InterPro" id="IPR013022">
    <property type="entry name" value="Xyl_isomerase-like_TIM-brl"/>
</dbReference>
<protein>
    <recommendedName>
        <fullName evidence="5 7">Putative hydroxypyruvate isomerase</fullName>
        <ecNumber evidence="4 7">5.3.1.22</ecNumber>
    </recommendedName>
</protein>
<dbReference type="Gene3D" id="3.20.20.150">
    <property type="entry name" value="Divalent-metal-dependent TIM barrel enzymes"/>
    <property type="match status" value="1"/>
</dbReference>
<evidence type="ECO:0000256" key="4">
    <source>
        <dbReference type="ARBA" id="ARBA00012570"/>
    </source>
</evidence>
<comment type="similarity">
    <text evidence="3 7">Belongs to the hyi family.</text>
</comment>
<dbReference type="AlphaFoldDB" id="A0A9Q0RYQ0"/>
<evidence type="ECO:0000259" key="9">
    <source>
        <dbReference type="Pfam" id="PF01261"/>
    </source>
</evidence>
<dbReference type="OrthoDB" id="4214675at2759"/>
<feature type="domain" description="Xylose isomerase-like TIM barrel" evidence="9">
    <location>
        <begin position="24"/>
        <end position="259"/>
    </location>
</feature>
<accession>A0A9Q0RYQ0</accession>
<feature type="active site" description="Proton donor/acceptor" evidence="8">
    <location>
        <position position="145"/>
    </location>
</feature>
<dbReference type="PANTHER" id="PTHR43489">
    <property type="entry name" value="ISOMERASE"/>
    <property type="match status" value="1"/>
</dbReference>
<evidence type="ECO:0000256" key="3">
    <source>
        <dbReference type="ARBA" id="ARBA00005962"/>
    </source>
</evidence>
<evidence type="ECO:0000256" key="8">
    <source>
        <dbReference type="PIRSR" id="PIRSR006241-50"/>
    </source>
</evidence>
<evidence type="ECO:0000313" key="11">
    <source>
        <dbReference type="Proteomes" id="UP001151699"/>
    </source>
</evidence>
<dbReference type="Proteomes" id="UP001151699">
    <property type="component" value="Chromosome X"/>
</dbReference>
<evidence type="ECO:0000313" key="10">
    <source>
        <dbReference type="EMBL" id="KAJ6637128.1"/>
    </source>
</evidence>
<keyword evidence="11" id="KW-1185">Reference proteome</keyword>
<feature type="active site" description="Proton donor/acceptor" evidence="8">
    <location>
        <position position="243"/>
    </location>
</feature>
<comment type="caution">
    <text evidence="10">The sequence shown here is derived from an EMBL/GenBank/DDBJ whole genome shotgun (WGS) entry which is preliminary data.</text>
</comment>
<dbReference type="GO" id="GO:0008903">
    <property type="term" value="F:hydroxypyruvate isomerase activity"/>
    <property type="evidence" value="ECO:0007669"/>
    <property type="project" value="UniProtKB-EC"/>
</dbReference>
<sequence>MALKFCANLNYLFSENSTQILERFRLAKLAGFRAVENGFPIDVSVDDAVRVQKETGLEVVLLNICLGQVQGGEFGCTSIPDKEKEFKSNLHRTVEFAKALNCKKIHLLAGKLQQPPTKDHHLTYLKNLKYAASVLASENITGLIEPICKYGVPGYYLNNYEDAVEILEKVNSSHIKLMVDLYHLQHIKGNITNTIRDLLPLIGHIQIAQVPGRNEPNTLGEINYEFVFKVIKEAGYDDWIGCEYKPINGTNLGLNWVKEFGYSL</sequence>
<comment type="catalytic activity">
    <reaction evidence="1 7">
        <text>3-hydroxypyruvate = 2-hydroxy-3-oxopropanoate</text>
        <dbReference type="Rhea" id="RHEA:11952"/>
        <dbReference type="ChEBI" id="CHEBI:17180"/>
        <dbReference type="ChEBI" id="CHEBI:57978"/>
        <dbReference type="EC" id="5.3.1.22"/>
    </reaction>
</comment>
<dbReference type="PANTHER" id="PTHR43489:SF6">
    <property type="entry name" value="HYDROXYPYRUVATE ISOMERASE-RELATED"/>
    <property type="match status" value="1"/>
</dbReference>
<dbReference type="EMBL" id="WJQU01000003">
    <property type="protein sequence ID" value="KAJ6637128.1"/>
    <property type="molecule type" value="Genomic_DNA"/>
</dbReference>
<dbReference type="PIRSF" id="PIRSF006241">
    <property type="entry name" value="HyI"/>
    <property type="match status" value="1"/>
</dbReference>
<dbReference type="EC" id="5.3.1.22" evidence="4 7"/>
<keyword evidence="6 7" id="KW-0413">Isomerase</keyword>
<dbReference type="InterPro" id="IPR026040">
    <property type="entry name" value="HyI-like"/>
</dbReference>
<evidence type="ECO:0000256" key="2">
    <source>
        <dbReference type="ARBA" id="ARBA00002968"/>
    </source>
</evidence>
<organism evidence="10 11">
    <name type="scientific">Pseudolycoriella hygida</name>
    <dbReference type="NCBI Taxonomy" id="35572"/>
    <lineage>
        <taxon>Eukaryota</taxon>
        <taxon>Metazoa</taxon>
        <taxon>Ecdysozoa</taxon>
        <taxon>Arthropoda</taxon>
        <taxon>Hexapoda</taxon>
        <taxon>Insecta</taxon>
        <taxon>Pterygota</taxon>
        <taxon>Neoptera</taxon>
        <taxon>Endopterygota</taxon>
        <taxon>Diptera</taxon>
        <taxon>Nematocera</taxon>
        <taxon>Sciaroidea</taxon>
        <taxon>Sciaridae</taxon>
        <taxon>Pseudolycoriella</taxon>
    </lineage>
</organism>
<gene>
    <name evidence="10" type="primary">Gip</name>
    <name evidence="10" type="ORF">Bhyg_09854</name>
</gene>
<proteinExistence type="inferred from homology"/>
<reference evidence="10" key="1">
    <citation type="submission" date="2022-07" db="EMBL/GenBank/DDBJ databases">
        <authorList>
            <person name="Trinca V."/>
            <person name="Uliana J.V.C."/>
            <person name="Torres T.T."/>
            <person name="Ward R.J."/>
            <person name="Monesi N."/>
        </authorList>
    </citation>
    <scope>NUCLEOTIDE SEQUENCE</scope>
    <source>
        <strain evidence="10">HSMRA1968</strain>
        <tissue evidence="10">Whole embryos</tissue>
    </source>
</reference>
<dbReference type="Pfam" id="PF01261">
    <property type="entry name" value="AP_endonuc_2"/>
    <property type="match status" value="1"/>
</dbReference>
<evidence type="ECO:0000256" key="6">
    <source>
        <dbReference type="ARBA" id="ARBA00023235"/>
    </source>
</evidence>
<evidence type="ECO:0000256" key="1">
    <source>
        <dbReference type="ARBA" id="ARBA00000476"/>
    </source>
</evidence>
<dbReference type="InterPro" id="IPR050417">
    <property type="entry name" value="Sugar_Epim/Isomerase"/>
</dbReference>
<comment type="function">
    <text evidence="2 7">Catalyzes the reversible isomerization between hydroxypyruvate and 2-hydroxy-3-oxopropanoate (also termed tartronate semialdehyde).</text>
</comment>